<dbReference type="Proteomes" id="UP000736787">
    <property type="component" value="Unassembled WGS sequence"/>
</dbReference>
<dbReference type="EMBL" id="RCML01000234">
    <property type="protein sequence ID" value="KAG2984371.1"/>
    <property type="molecule type" value="Genomic_DNA"/>
</dbReference>
<dbReference type="EMBL" id="RCMV01000207">
    <property type="protein sequence ID" value="KAG3221760.1"/>
    <property type="molecule type" value="Genomic_DNA"/>
</dbReference>
<evidence type="ECO:0000313" key="7">
    <source>
        <dbReference type="EMBL" id="RAW38041.1"/>
    </source>
</evidence>
<proteinExistence type="predicted"/>
<dbReference type="EMBL" id="RCMI01000037">
    <property type="protein sequence ID" value="KAG2940531.1"/>
    <property type="molecule type" value="Genomic_DNA"/>
</dbReference>
<dbReference type="EMBL" id="RCMG01000189">
    <property type="protein sequence ID" value="KAG2860267.1"/>
    <property type="molecule type" value="Genomic_DNA"/>
</dbReference>
<dbReference type="Proteomes" id="UP000688947">
    <property type="component" value="Unassembled WGS sequence"/>
</dbReference>
<sequence>MKSRKIPKVMAGVAKKLMREVLKDKYMKQVTKTPTQKDSNSFRILVCRYFWSCASSEAPTDLTLTGIKKLRWKMLLAVLKTRSVP</sequence>
<dbReference type="Proteomes" id="UP000251314">
    <property type="component" value="Unassembled WGS sequence"/>
</dbReference>
<evidence type="ECO:0000313" key="8">
    <source>
        <dbReference type="Proteomes" id="UP000251314"/>
    </source>
</evidence>
<reference evidence="1" key="2">
    <citation type="submission" date="2018-10" db="EMBL/GenBank/DDBJ databases">
        <title>Effector identification in a new, highly contiguous assembly of the strawberry crown rot pathogen Phytophthora cactorum.</title>
        <authorList>
            <person name="Armitage A.D."/>
            <person name="Nellist C.F."/>
            <person name="Bates H."/>
            <person name="Vickerstaff R.J."/>
            <person name="Harrison R.J."/>
        </authorList>
    </citation>
    <scope>NUCLEOTIDE SEQUENCE</scope>
    <source>
        <strain evidence="1">15-7</strain>
        <strain evidence="2">4032</strain>
        <strain evidence="3">4040</strain>
        <strain evidence="4">P415</strain>
        <strain evidence="5">P421</strain>
    </source>
</reference>
<evidence type="ECO:0000313" key="1">
    <source>
        <dbReference type="EMBL" id="KAG2860267.1"/>
    </source>
</evidence>
<evidence type="ECO:0000313" key="4">
    <source>
        <dbReference type="EMBL" id="KAG2984371.1"/>
    </source>
</evidence>
<dbReference type="STRING" id="29920.A0A329SNE8"/>
<dbReference type="Proteomes" id="UP000735874">
    <property type="component" value="Unassembled WGS sequence"/>
</dbReference>
<dbReference type="Proteomes" id="UP000697107">
    <property type="component" value="Unassembled WGS sequence"/>
</dbReference>
<dbReference type="EMBL" id="RCMK01000244">
    <property type="protein sequence ID" value="KAG2941532.1"/>
    <property type="molecule type" value="Genomic_DNA"/>
</dbReference>
<dbReference type="Proteomes" id="UP000760860">
    <property type="component" value="Unassembled WGS sequence"/>
</dbReference>
<evidence type="ECO:0000313" key="5">
    <source>
        <dbReference type="EMBL" id="KAG3221760.1"/>
    </source>
</evidence>
<evidence type="ECO:0000313" key="2">
    <source>
        <dbReference type="EMBL" id="KAG2940531.1"/>
    </source>
</evidence>
<dbReference type="OrthoDB" id="94020at2759"/>
<keyword evidence="8" id="KW-1185">Reference proteome</keyword>
<dbReference type="Proteomes" id="UP000774804">
    <property type="component" value="Unassembled WGS sequence"/>
</dbReference>
<reference evidence="7 8" key="1">
    <citation type="submission" date="2018-01" db="EMBL/GenBank/DDBJ databases">
        <title>Draft genome of the strawberry crown rot pathogen Phytophthora cactorum.</title>
        <authorList>
            <person name="Armitage A.D."/>
            <person name="Lysoe E."/>
            <person name="Nellist C.F."/>
            <person name="Harrison R.J."/>
            <person name="Brurberg M.B."/>
        </authorList>
    </citation>
    <scope>NUCLEOTIDE SEQUENCE [LARGE SCALE GENOMIC DNA]</scope>
    <source>
        <strain evidence="7 8">10300</strain>
    </source>
</reference>
<comment type="caution">
    <text evidence="7">The sequence shown here is derived from an EMBL/GenBank/DDBJ whole genome shotgun (WGS) entry which is preliminary data.</text>
</comment>
<evidence type="ECO:0000313" key="6">
    <source>
        <dbReference type="EMBL" id="KAG6949346.1"/>
    </source>
</evidence>
<dbReference type="EMBL" id="MJFZ01000097">
    <property type="protein sequence ID" value="RAW38041.1"/>
    <property type="molecule type" value="Genomic_DNA"/>
</dbReference>
<gene>
    <name evidence="6" type="ORF">JG687_00014935</name>
    <name evidence="7" type="ORF">PC110_g5667</name>
    <name evidence="1" type="ORF">PC113_g8224</name>
    <name evidence="2" type="ORF">PC115_g2542</name>
    <name evidence="3" type="ORF">PC117_g10191</name>
    <name evidence="4" type="ORF">PC118_g8916</name>
    <name evidence="5" type="ORF">PC129_g7535</name>
</gene>
<accession>A0A329SNE8</accession>
<dbReference type="AlphaFoldDB" id="A0A329SNE8"/>
<dbReference type="EMBL" id="JAENGZ010001262">
    <property type="protein sequence ID" value="KAG6949346.1"/>
    <property type="molecule type" value="Genomic_DNA"/>
</dbReference>
<dbReference type="VEuPathDB" id="FungiDB:PC110_g5667"/>
<evidence type="ECO:0000313" key="3">
    <source>
        <dbReference type="EMBL" id="KAG2941532.1"/>
    </source>
</evidence>
<name>A0A329SNE8_9STRA</name>
<protein>
    <submittedName>
        <fullName evidence="7">Uncharacterized protein</fullName>
    </submittedName>
</protein>
<reference evidence="6" key="3">
    <citation type="submission" date="2021-01" db="EMBL/GenBank/DDBJ databases">
        <title>Phytophthora aleatoria, a newly-described species from Pinus radiata is distinct from Phytophthora cactorum isolates based on comparative genomics.</title>
        <authorList>
            <person name="Mcdougal R."/>
            <person name="Panda P."/>
            <person name="Williams N."/>
            <person name="Studholme D.J."/>
        </authorList>
    </citation>
    <scope>NUCLEOTIDE SEQUENCE</scope>
    <source>
        <strain evidence="6">NZFS 3830</strain>
    </source>
</reference>
<organism evidence="7 8">
    <name type="scientific">Phytophthora cactorum</name>
    <dbReference type="NCBI Taxonomy" id="29920"/>
    <lineage>
        <taxon>Eukaryota</taxon>
        <taxon>Sar</taxon>
        <taxon>Stramenopiles</taxon>
        <taxon>Oomycota</taxon>
        <taxon>Peronosporomycetes</taxon>
        <taxon>Peronosporales</taxon>
        <taxon>Peronosporaceae</taxon>
        <taxon>Phytophthora</taxon>
    </lineage>
</organism>